<feature type="compositionally biased region" description="Low complexity" evidence="1">
    <location>
        <begin position="212"/>
        <end position="223"/>
    </location>
</feature>
<organism evidence="2 3">
    <name type="scientific">Phytophthora fragariaefolia</name>
    <dbReference type="NCBI Taxonomy" id="1490495"/>
    <lineage>
        <taxon>Eukaryota</taxon>
        <taxon>Sar</taxon>
        <taxon>Stramenopiles</taxon>
        <taxon>Oomycota</taxon>
        <taxon>Peronosporomycetes</taxon>
        <taxon>Peronosporales</taxon>
        <taxon>Peronosporaceae</taxon>
        <taxon>Phytophthora</taxon>
    </lineage>
</organism>
<proteinExistence type="predicted"/>
<feature type="region of interest" description="Disordered" evidence="1">
    <location>
        <begin position="864"/>
        <end position="885"/>
    </location>
</feature>
<feature type="region of interest" description="Disordered" evidence="1">
    <location>
        <begin position="178"/>
        <end position="257"/>
    </location>
</feature>
<feature type="region of interest" description="Disordered" evidence="1">
    <location>
        <begin position="1"/>
        <end position="151"/>
    </location>
</feature>
<feature type="compositionally biased region" description="Acidic residues" evidence="1">
    <location>
        <begin position="54"/>
        <end position="71"/>
    </location>
</feature>
<comment type="caution">
    <text evidence="2">The sequence shown here is derived from an EMBL/GenBank/DDBJ whole genome shotgun (WGS) entry which is preliminary data.</text>
</comment>
<dbReference type="InterPro" id="IPR021109">
    <property type="entry name" value="Peptidase_aspartic_dom_sf"/>
</dbReference>
<feature type="compositionally biased region" description="Basic and acidic residues" evidence="1">
    <location>
        <begin position="105"/>
        <end position="118"/>
    </location>
</feature>
<dbReference type="Proteomes" id="UP001165121">
    <property type="component" value="Unassembled WGS sequence"/>
</dbReference>
<accession>A0A9W6TZ00</accession>
<evidence type="ECO:0000313" key="3">
    <source>
        <dbReference type="Proteomes" id="UP001165121"/>
    </source>
</evidence>
<name>A0A9W6TZ00_9STRA</name>
<evidence type="ECO:0000313" key="2">
    <source>
        <dbReference type="EMBL" id="GMF22477.1"/>
    </source>
</evidence>
<feature type="region of interest" description="Disordered" evidence="1">
    <location>
        <begin position="347"/>
        <end position="400"/>
    </location>
</feature>
<feature type="region of interest" description="Disordered" evidence="1">
    <location>
        <begin position="814"/>
        <end position="852"/>
    </location>
</feature>
<gene>
    <name evidence="2" type="ORF">Pfra01_000331000</name>
</gene>
<dbReference type="AlphaFoldDB" id="A0A9W6TZ00"/>
<feature type="compositionally biased region" description="Basic and acidic residues" evidence="1">
    <location>
        <begin position="864"/>
        <end position="876"/>
    </location>
</feature>
<keyword evidence="3" id="KW-1185">Reference proteome</keyword>
<feature type="compositionally biased region" description="Basic and acidic residues" evidence="1">
    <location>
        <begin position="416"/>
        <end position="453"/>
    </location>
</feature>
<reference evidence="2" key="1">
    <citation type="submission" date="2023-04" db="EMBL/GenBank/DDBJ databases">
        <title>Phytophthora fragariaefolia NBRC 109709.</title>
        <authorList>
            <person name="Ichikawa N."/>
            <person name="Sato H."/>
            <person name="Tonouchi N."/>
        </authorList>
    </citation>
    <scope>NUCLEOTIDE SEQUENCE</scope>
    <source>
        <strain evidence="2">NBRC 109709</strain>
    </source>
</reference>
<protein>
    <submittedName>
        <fullName evidence="2">Unnamed protein product</fullName>
    </submittedName>
</protein>
<feature type="compositionally biased region" description="Acidic residues" evidence="1">
    <location>
        <begin position="234"/>
        <end position="243"/>
    </location>
</feature>
<dbReference type="EMBL" id="BSXT01000253">
    <property type="protein sequence ID" value="GMF22477.1"/>
    <property type="molecule type" value="Genomic_DNA"/>
</dbReference>
<feature type="region of interest" description="Disordered" evidence="1">
    <location>
        <begin position="416"/>
        <end position="553"/>
    </location>
</feature>
<feature type="compositionally biased region" description="Basic and acidic residues" evidence="1">
    <location>
        <begin position="466"/>
        <end position="485"/>
    </location>
</feature>
<evidence type="ECO:0000256" key="1">
    <source>
        <dbReference type="SAM" id="MobiDB-lite"/>
    </source>
</evidence>
<dbReference type="Gene3D" id="2.40.70.10">
    <property type="entry name" value="Acid Proteases"/>
    <property type="match status" value="1"/>
</dbReference>
<sequence length="1032" mass="114902">MAKGSSAVPATPMKSGRIEMEGGPPPQTGSGGRLSSISERSVRFDESVGGISEANDEEVNEYEDSEADGYDFGDALDASDEASVSAGRCGAPRPITRNLAGEFDEVAKPEPARDDSGSDNKASGKKPTAESVIRKLPGNRPPMNSSTPAANRVIGRILDHMMESSDWIRRDNDGVFGVKTEGAPYFKDSPMVTPRSSNRAGRLARDTGASNAQRRAARATSGRSRQRFVPRDDSSDDDSDDDDYYRKEDAEYDDPSNELARQVREVCEMERLNSTPRLDLATHRPLAQIKAFSGLQKGGRESKEHVNRFLESCGDRGLERRLCHLRVGDIHELEDFINDILKSEERGATRETSAYLSRGRDRSHGRDERRAETPRDGYRRDHHDRYGVGYDRRMDDSRHTPRISLAEASLSEMKAELRVRESKYGRSERSKSRDMRRSLKDSSSEDAEGRLADEDQSGSDYAAPYHSDEHDRHVAAANGAERRTEPAGTYGRSENGGRRGNFPNRGLDRTSRHQGLDRRTQRRDEVNEVNTTEIEKERNGSFGGGESYESKTEECHSCGSEGLVSSVTKKNWHDYQPDNEIKLLSGERLGWWSAQKFDKRVRMRVLVQGAVNDARTRILLDSGANVSVISERFAKQLRLREYELWVMDHGAGVDVVLGTDFMIPAGVRLDLFHATARDPDEVAIPLIKMQRTADTQEEGPHVPDGPTEVLTIPGHESRDYQPMRQPPTNETHELWVRRTKELIPKVVDASLSLAVGPRGDLPRTEGFVRLGSDKYNEWRVLAYSRSRDSDLYNADGEIYKRWLAAQPSAVERVPHMTPTKLLRRPSESTEESVSDRHDQAECAAATTEPSTDMVADVVHQEEARPKLTAHSDRESEGSQVAQLKPEGAYLAAATVSEDWGDRDASKASEHPGNVIEFDARGLVFLPDLTEAASTTFDYTGPHVRHPSLSVEQQDRVVKVLKSHGRIMISSGNDLPPPAYGVVCDIDVQEHPPIKAKARRIPLGYLKQLYELLKGLLKAGLIAFSDSPWASPL</sequence>
<dbReference type="SUPFAM" id="SSF50630">
    <property type="entry name" value="Acid proteases"/>
    <property type="match status" value="1"/>
</dbReference>
<dbReference type="CDD" id="cd00303">
    <property type="entry name" value="retropepsin_like"/>
    <property type="match status" value="1"/>
</dbReference>
<feature type="compositionally biased region" description="Basic and acidic residues" evidence="1">
    <location>
        <begin position="506"/>
        <end position="526"/>
    </location>
</feature>
<feature type="compositionally biased region" description="Basic and acidic residues" evidence="1">
    <location>
        <begin position="358"/>
        <end position="399"/>
    </location>
</feature>